<evidence type="ECO:0000313" key="2">
    <source>
        <dbReference type="Proteomes" id="UP000240493"/>
    </source>
</evidence>
<dbReference type="STRING" id="1042311.A0A2T3YUI2"/>
<name>A0A2T3YUI2_TRIA4</name>
<keyword evidence="2" id="KW-1185">Reference proteome</keyword>
<organism evidence="1 2">
    <name type="scientific">Trichoderma asperellum (strain ATCC 204424 / CBS 433.97 / NBRC 101777)</name>
    <dbReference type="NCBI Taxonomy" id="1042311"/>
    <lineage>
        <taxon>Eukaryota</taxon>
        <taxon>Fungi</taxon>
        <taxon>Dikarya</taxon>
        <taxon>Ascomycota</taxon>
        <taxon>Pezizomycotina</taxon>
        <taxon>Sordariomycetes</taxon>
        <taxon>Hypocreomycetidae</taxon>
        <taxon>Hypocreales</taxon>
        <taxon>Hypocreaceae</taxon>
        <taxon>Trichoderma</taxon>
    </lineage>
</organism>
<dbReference type="Proteomes" id="UP000240493">
    <property type="component" value="Unassembled WGS sequence"/>
</dbReference>
<dbReference type="EMBL" id="KZ679271">
    <property type="protein sequence ID" value="PTB36233.1"/>
    <property type="molecule type" value="Genomic_DNA"/>
</dbReference>
<reference evidence="1 2" key="1">
    <citation type="submission" date="2016-07" db="EMBL/GenBank/DDBJ databases">
        <title>Multiple horizontal gene transfer events from other fungi enriched the ability of initially mycotrophic Trichoderma (Ascomycota) to feed on dead plant biomass.</title>
        <authorList>
            <consortium name="DOE Joint Genome Institute"/>
            <person name="Aerts A."/>
            <person name="Atanasova L."/>
            <person name="Chenthamara K."/>
            <person name="Zhang J."/>
            <person name="Grujic M."/>
            <person name="Henrissat B."/>
            <person name="Kuo A."/>
            <person name="Salamov A."/>
            <person name="Lipzen A."/>
            <person name="Labutti K."/>
            <person name="Barry K."/>
            <person name="Miao Y."/>
            <person name="Rahimi M.J."/>
            <person name="Shen Q."/>
            <person name="Grigoriev I.V."/>
            <person name="Kubicek C.P."/>
            <person name="Druzhinina I.S."/>
        </authorList>
    </citation>
    <scope>NUCLEOTIDE SEQUENCE [LARGE SCALE GENOMIC DNA]</scope>
    <source>
        <strain evidence="1 2">CBS 433.97</strain>
    </source>
</reference>
<gene>
    <name evidence="1" type="ORF">M441DRAFT_62216</name>
</gene>
<accession>A0A2T3YUI2</accession>
<proteinExistence type="predicted"/>
<protein>
    <recommendedName>
        <fullName evidence="3">DUF1772 domain-containing protein</fullName>
    </recommendedName>
</protein>
<evidence type="ECO:0008006" key="3">
    <source>
        <dbReference type="Google" id="ProtNLM"/>
    </source>
</evidence>
<sequence>MATKAFFDPVAALRAAPLLTSTCTLWWAWDEHFFLSIFNKPEIRSKSNELLPSYFKDFFEGGLNRTLGLLTLTISSTMATCFVNHNYHWANKSLRWYTAGMVLTAAHLVFVPAVAPKIKAIVEDTSKGESTKDLEGWLSVHTIRSLTVDLAAWVCFVIGTAREIQSDWD</sequence>
<evidence type="ECO:0000313" key="1">
    <source>
        <dbReference type="EMBL" id="PTB36233.1"/>
    </source>
</evidence>
<dbReference type="AlphaFoldDB" id="A0A2T3YUI2"/>
<dbReference type="OrthoDB" id="1523883at2759"/>